<organism evidence="2 3">
    <name type="scientific">Argiope bruennichi</name>
    <name type="common">Wasp spider</name>
    <name type="synonym">Aranea bruennichi</name>
    <dbReference type="NCBI Taxonomy" id="94029"/>
    <lineage>
        <taxon>Eukaryota</taxon>
        <taxon>Metazoa</taxon>
        <taxon>Ecdysozoa</taxon>
        <taxon>Arthropoda</taxon>
        <taxon>Chelicerata</taxon>
        <taxon>Arachnida</taxon>
        <taxon>Araneae</taxon>
        <taxon>Araneomorphae</taxon>
        <taxon>Entelegynae</taxon>
        <taxon>Araneoidea</taxon>
        <taxon>Araneidae</taxon>
        <taxon>Argiope</taxon>
    </lineage>
</organism>
<name>A0A8T0F1P0_ARGBR</name>
<feature type="compositionally biased region" description="Low complexity" evidence="1">
    <location>
        <begin position="216"/>
        <end position="229"/>
    </location>
</feature>
<evidence type="ECO:0000256" key="1">
    <source>
        <dbReference type="SAM" id="MobiDB-lite"/>
    </source>
</evidence>
<comment type="caution">
    <text evidence="2">The sequence shown here is derived from an EMBL/GenBank/DDBJ whole genome shotgun (WGS) entry which is preliminary data.</text>
</comment>
<proteinExistence type="predicted"/>
<sequence>MPENCVEEKYESGMENTWKLLTGASVEEYEDEMESPLQAVPGSSIDMDFKDEMESTLEAMPGNSIEGEFDDEMQSVLEAMPGTSVEEEYETEMESPLAASPGSTISAGEFEEGMESTLQPMPGSSVEAVYEAEMESSLEAFPSSSLSEEYQAEMGSSLEALPSSSLSEEYQAEMGSSLETLPSSSFSEEYQAEMGSSLEALPSSSLSEEYQAEMGSSLETLPSSSLSEEYQTEMGSSLEALPSSSLSVEFETEMESSLETLPSSSLSEYGTEMQSTLEVLQGSSLSEILDTCIVTYLPTLPENFTGGIFENNWQTNMQPVPSNSLGEIFEVGAETNLQPISANSIGEIFPNPMDTSMQFMPSNSLEGIVENNYGTIESIASNTLGAIFEDELDSGSQSIAEIGNFENGMGTSTQSMPASSLRAVENDVEITWKIEPANSIRVVHENGMETNWPIMSTDSVRMVVVNGETSWQIIPANSVKVILESGVEATWQFVAANSVKEVDNSLERNCQLKRAVNSYLKAARNCLIKYPVDVKTLLSQVFHSVSFQFDVSTPFGNSLRANLAINQSLKSMKMFPVSRLIRNSIAYKARIFFDVAIQNICRKMKASHFKKAEKYISRCIDDGVFENSSIGYSLLSTLRRLYLKICAGSPGFQKAIEHLNKDNEVFGKLRIRMPAKRFYGYHIHKGTTSKLRLGKKKIHHFTEVKALSECMDGSELNRKGPRLREKIRSGWNKKLRAEMKQKSRRIGIQLEREAARKADRFINNVQNVSFASINLDNVVNRVNAVFESQAKRQKEAFPLSNYKRVCDWSFTRASQTTSYKKSCWDSIFLG</sequence>
<reference evidence="2" key="1">
    <citation type="journal article" date="2020" name="bioRxiv">
        <title>Chromosome-level reference genome of the European wasp spider Argiope bruennichi: a resource for studies on range expansion and evolutionary adaptation.</title>
        <authorList>
            <person name="Sheffer M.M."/>
            <person name="Hoppe A."/>
            <person name="Krehenwinkel H."/>
            <person name="Uhl G."/>
            <person name="Kuss A.W."/>
            <person name="Jensen L."/>
            <person name="Jensen C."/>
            <person name="Gillespie R.G."/>
            <person name="Hoff K.J."/>
            <person name="Prost S."/>
        </authorList>
    </citation>
    <scope>NUCLEOTIDE SEQUENCE</scope>
</reference>
<feature type="compositionally biased region" description="Low complexity" evidence="1">
    <location>
        <begin position="176"/>
        <end position="189"/>
    </location>
</feature>
<feature type="region of interest" description="Disordered" evidence="1">
    <location>
        <begin position="140"/>
        <end position="230"/>
    </location>
</feature>
<accession>A0A8T0F1P0</accession>
<protein>
    <submittedName>
        <fullName evidence="2">Uncharacterized protein</fullName>
    </submittedName>
</protein>
<gene>
    <name evidence="2" type="ORF">HNY73_010392</name>
</gene>
<dbReference type="AlphaFoldDB" id="A0A8T0F1P0"/>
<dbReference type="EMBL" id="JABXBU010000030">
    <property type="protein sequence ID" value="KAF8784751.1"/>
    <property type="molecule type" value="Genomic_DNA"/>
</dbReference>
<dbReference type="Proteomes" id="UP000807504">
    <property type="component" value="Unassembled WGS sequence"/>
</dbReference>
<feature type="compositionally biased region" description="Low complexity" evidence="1">
    <location>
        <begin position="196"/>
        <end position="209"/>
    </location>
</feature>
<reference evidence="2" key="2">
    <citation type="submission" date="2020-06" db="EMBL/GenBank/DDBJ databases">
        <authorList>
            <person name="Sheffer M."/>
        </authorList>
    </citation>
    <scope>NUCLEOTIDE SEQUENCE</scope>
</reference>
<feature type="compositionally biased region" description="Low complexity" evidence="1">
    <location>
        <begin position="156"/>
        <end position="169"/>
    </location>
</feature>
<keyword evidence="3" id="KW-1185">Reference proteome</keyword>
<feature type="compositionally biased region" description="Low complexity" evidence="1">
    <location>
        <begin position="140"/>
        <end position="149"/>
    </location>
</feature>
<evidence type="ECO:0000313" key="3">
    <source>
        <dbReference type="Proteomes" id="UP000807504"/>
    </source>
</evidence>
<evidence type="ECO:0000313" key="2">
    <source>
        <dbReference type="EMBL" id="KAF8784751.1"/>
    </source>
</evidence>